<reference evidence="3 4" key="1">
    <citation type="submission" date="2020-08" db="EMBL/GenBank/DDBJ databases">
        <title>Genomic Encyclopedia of Type Strains, Phase IV (KMG-IV): sequencing the most valuable type-strain genomes for metagenomic binning, comparative biology and taxonomic classification.</title>
        <authorList>
            <person name="Goeker M."/>
        </authorList>
    </citation>
    <scope>NUCLEOTIDE SEQUENCE [LARGE SCALE GENOMIC DNA]</scope>
    <source>
        <strain evidence="3 4">DSM 24448</strain>
    </source>
</reference>
<dbReference type="RefSeq" id="WP_241153129.1">
    <property type="nucleotide sequence ID" value="NZ_JACIJB010000001.1"/>
</dbReference>
<organism evidence="3 4">
    <name type="scientific">Brevundimonas halotolerans</name>
    <dbReference type="NCBI Taxonomy" id="69670"/>
    <lineage>
        <taxon>Bacteria</taxon>
        <taxon>Pseudomonadati</taxon>
        <taxon>Pseudomonadota</taxon>
        <taxon>Alphaproteobacteria</taxon>
        <taxon>Caulobacterales</taxon>
        <taxon>Caulobacteraceae</taxon>
        <taxon>Brevundimonas</taxon>
    </lineage>
</organism>
<name>A0A7W9A1S3_9CAUL</name>
<accession>A0A7W9A1S3</accession>
<sequence length="295" mass="33238">MTLVAVLLIGLGVARPALAEDDCGGRPGFAGIAMVNGYSFDWMVWRPFDQTERGWLAYLPLISRELGTACGPDTPGFAVALAGFQKRYGLVANGLFTRDTFQVFKGLWQERRPFVMARVADICPEPPPQSELGYLDPTEEHADRMVRLLQYDVLNAYRLMVRAARAEVPEIADNPELLQVFSSYRDPEADAARCAREGNCDGLRRAVCSPHRTGTAIDLYVGHLAGHGVDSTRWANRRHQTRGPAYRWLVENAHRFGFVPYVYEPWHWEWTGPTTEVLNSERLAPRPHIPPMMVK</sequence>
<dbReference type="Gene3D" id="3.30.1380.10">
    <property type="match status" value="1"/>
</dbReference>
<evidence type="ECO:0000313" key="4">
    <source>
        <dbReference type="Proteomes" id="UP000548978"/>
    </source>
</evidence>
<dbReference type="Proteomes" id="UP000548978">
    <property type="component" value="Unassembled WGS sequence"/>
</dbReference>
<dbReference type="SUPFAM" id="SSF55166">
    <property type="entry name" value="Hedgehog/DD-peptidase"/>
    <property type="match status" value="1"/>
</dbReference>
<feature type="chain" id="PRO_5031194580" description="D-alanyl-D-alanine carboxypeptidase-like core domain-containing protein" evidence="1">
    <location>
        <begin position="20"/>
        <end position="295"/>
    </location>
</feature>
<dbReference type="GO" id="GO:0008233">
    <property type="term" value="F:peptidase activity"/>
    <property type="evidence" value="ECO:0007669"/>
    <property type="project" value="InterPro"/>
</dbReference>
<dbReference type="InterPro" id="IPR003709">
    <property type="entry name" value="VanY-like_core_dom"/>
</dbReference>
<dbReference type="AlphaFoldDB" id="A0A7W9A1S3"/>
<feature type="signal peptide" evidence="1">
    <location>
        <begin position="1"/>
        <end position="19"/>
    </location>
</feature>
<proteinExistence type="predicted"/>
<evidence type="ECO:0000256" key="1">
    <source>
        <dbReference type="SAM" id="SignalP"/>
    </source>
</evidence>
<evidence type="ECO:0000259" key="2">
    <source>
        <dbReference type="Pfam" id="PF02557"/>
    </source>
</evidence>
<comment type="caution">
    <text evidence="3">The sequence shown here is derived from an EMBL/GenBank/DDBJ whole genome shotgun (WGS) entry which is preliminary data.</text>
</comment>
<keyword evidence="1" id="KW-0732">Signal</keyword>
<dbReference type="InterPro" id="IPR009045">
    <property type="entry name" value="Zn_M74/Hedgehog-like"/>
</dbReference>
<gene>
    <name evidence="3" type="ORF">FHS65_000298</name>
</gene>
<dbReference type="EMBL" id="JACIJB010000001">
    <property type="protein sequence ID" value="MBB5659580.1"/>
    <property type="molecule type" value="Genomic_DNA"/>
</dbReference>
<feature type="domain" description="D-alanyl-D-alanine carboxypeptidase-like core" evidence="2">
    <location>
        <begin position="209"/>
        <end position="272"/>
    </location>
</feature>
<protein>
    <recommendedName>
        <fullName evidence="2">D-alanyl-D-alanine carboxypeptidase-like core domain-containing protein</fullName>
    </recommendedName>
</protein>
<dbReference type="Pfam" id="PF02557">
    <property type="entry name" value="VanY"/>
    <property type="match status" value="1"/>
</dbReference>
<dbReference type="GO" id="GO:0006508">
    <property type="term" value="P:proteolysis"/>
    <property type="evidence" value="ECO:0007669"/>
    <property type="project" value="InterPro"/>
</dbReference>
<keyword evidence="4" id="KW-1185">Reference proteome</keyword>
<evidence type="ECO:0000313" key="3">
    <source>
        <dbReference type="EMBL" id="MBB5659580.1"/>
    </source>
</evidence>